<accession>A0A9X4L524</accession>
<proteinExistence type="inferred from homology"/>
<dbReference type="GeneID" id="69846210"/>
<dbReference type="KEGG" id="seqo:SE1039_09020"/>
<organism evidence="4 5">
    <name type="scientific">Staphylococcus equorum</name>
    <dbReference type="NCBI Taxonomy" id="246432"/>
    <lineage>
        <taxon>Bacteria</taxon>
        <taxon>Bacillati</taxon>
        <taxon>Bacillota</taxon>
        <taxon>Bacilli</taxon>
        <taxon>Bacillales</taxon>
        <taxon>Staphylococcaceae</taxon>
        <taxon>Staphylococcus</taxon>
    </lineage>
</organism>
<sequence length="169" mass="19227">MTKWIIVSDNHTEQGVLFDVINHHEDADVALHLGDSEFAYDDSELSHFHRVKGNTDFSPEFPNEEKIEKNGIHAFSTHGHLYSVNRTRMKLAEKATALGCEFAFYGHTHVAKYENIGGVHVINPGSISQSRSRVEETYAELLINEEDQSAKLNFRNRNHDIIDSETFSI</sequence>
<keyword evidence="2" id="KW-0479">Metal-binding</keyword>
<dbReference type="InterPro" id="IPR000979">
    <property type="entry name" value="Phosphodiesterase_MJ0936/Vps29"/>
</dbReference>
<dbReference type="EC" id="3.1.4.-" evidence="2"/>
<dbReference type="Gene3D" id="3.60.21.10">
    <property type="match status" value="1"/>
</dbReference>
<reference evidence="4" key="1">
    <citation type="submission" date="2022-05" db="EMBL/GenBank/DDBJ databases">
        <title>Comparative genomics of Staphylococcus equorum isolates.</title>
        <authorList>
            <person name="Luelf R.H."/>
        </authorList>
    </citation>
    <scope>NUCLEOTIDE SEQUENCE</scope>
    <source>
        <strain evidence="4">TMW 2.2497</strain>
    </source>
</reference>
<dbReference type="Pfam" id="PF12850">
    <property type="entry name" value="Metallophos_2"/>
    <property type="match status" value="1"/>
</dbReference>
<evidence type="ECO:0000256" key="1">
    <source>
        <dbReference type="ARBA" id="ARBA00008950"/>
    </source>
</evidence>
<dbReference type="Proteomes" id="UP001152422">
    <property type="component" value="Unassembled WGS sequence"/>
</dbReference>
<dbReference type="NCBIfam" id="TIGR00040">
    <property type="entry name" value="yfcE"/>
    <property type="match status" value="1"/>
</dbReference>
<evidence type="ECO:0000256" key="2">
    <source>
        <dbReference type="RuleBase" id="RU362039"/>
    </source>
</evidence>
<comment type="similarity">
    <text evidence="1 2">Belongs to the metallophosphoesterase superfamily. YfcE family.</text>
</comment>
<dbReference type="PANTHER" id="PTHR11124">
    <property type="entry name" value="VACUOLAR SORTING PROTEIN VPS29"/>
    <property type="match status" value="1"/>
</dbReference>
<evidence type="ECO:0000313" key="5">
    <source>
        <dbReference type="Proteomes" id="UP001152422"/>
    </source>
</evidence>
<feature type="domain" description="Calcineurin-like phosphoesterase" evidence="3">
    <location>
        <begin position="4"/>
        <end position="143"/>
    </location>
</feature>
<protein>
    <recommendedName>
        <fullName evidence="2">Phosphoesterase</fullName>
        <ecNumber evidence="2">3.1.4.-</ecNumber>
    </recommendedName>
</protein>
<dbReference type="GO" id="GO:0016787">
    <property type="term" value="F:hydrolase activity"/>
    <property type="evidence" value="ECO:0007669"/>
    <property type="project" value="UniProtKB-UniRule"/>
</dbReference>
<dbReference type="AlphaFoldDB" id="A0A9X4L524"/>
<name>A0A9X4L524_9STAP</name>
<gene>
    <name evidence="4" type="ORF">M4L89_08510</name>
</gene>
<dbReference type="GO" id="GO:0046872">
    <property type="term" value="F:metal ion binding"/>
    <property type="evidence" value="ECO:0007669"/>
    <property type="project" value="UniProtKB-KW"/>
</dbReference>
<comment type="cofactor">
    <cofactor evidence="2">
        <name>a divalent metal cation</name>
        <dbReference type="ChEBI" id="CHEBI:60240"/>
    </cofactor>
</comment>
<dbReference type="InterPro" id="IPR029052">
    <property type="entry name" value="Metallo-depent_PP-like"/>
</dbReference>
<keyword evidence="5" id="KW-1185">Reference proteome</keyword>
<dbReference type="SUPFAM" id="SSF56300">
    <property type="entry name" value="Metallo-dependent phosphatases"/>
    <property type="match status" value="1"/>
</dbReference>
<dbReference type="InterPro" id="IPR024654">
    <property type="entry name" value="Calcineurin-like_PHP_lpxH"/>
</dbReference>
<dbReference type="RefSeq" id="WP_002507954.1">
    <property type="nucleotide sequence ID" value="NZ_CP013114.1"/>
</dbReference>
<evidence type="ECO:0000259" key="3">
    <source>
        <dbReference type="Pfam" id="PF12850"/>
    </source>
</evidence>
<dbReference type="EMBL" id="JAMBQA010000004">
    <property type="protein sequence ID" value="MDG0846263.1"/>
    <property type="molecule type" value="Genomic_DNA"/>
</dbReference>
<comment type="caution">
    <text evidence="4">The sequence shown here is derived from an EMBL/GenBank/DDBJ whole genome shotgun (WGS) entry which is preliminary data.</text>
</comment>
<evidence type="ECO:0000313" key="4">
    <source>
        <dbReference type="EMBL" id="MDG0846263.1"/>
    </source>
</evidence>